<dbReference type="GO" id="GO:0005737">
    <property type="term" value="C:cytoplasm"/>
    <property type="evidence" value="ECO:0007669"/>
    <property type="project" value="TreeGrafter"/>
</dbReference>
<dbReference type="InterPro" id="IPR055251">
    <property type="entry name" value="SOS1_NGEF_PH"/>
</dbReference>
<feature type="domain" description="SH2" evidence="6">
    <location>
        <begin position="689"/>
        <end position="783"/>
    </location>
</feature>
<evidence type="ECO:0000313" key="11">
    <source>
        <dbReference type="EMBL" id="KHN70782.1"/>
    </source>
</evidence>
<evidence type="ECO:0000259" key="9">
    <source>
        <dbReference type="PROSITE" id="PS50010"/>
    </source>
</evidence>
<dbReference type="SMART" id="SM00325">
    <property type="entry name" value="RhoGEF"/>
    <property type="match status" value="1"/>
</dbReference>
<dbReference type="InterPro" id="IPR000219">
    <property type="entry name" value="DH_dom"/>
</dbReference>
<dbReference type="AlphaFoldDB" id="A0A0B2UNZ0"/>
<dbReference type="SMART" id="SM00109">
    <property type="entry name" value="C1"/>
    <property type="match status" value="1"/>
</dbReference>
<dbReference type="SMART" id="SM00233">
    <property type="entry name" value="PH"/>
    <property type="match status" value="1"/>
</dbReference>
<evidence type="ECO:0000313" key="12">
    <source>
        <dbReference type="Proteomes" id="UP000031036"/>
    </source>
</evidence>
<evidence type="ECO:0000259" key="8">
    <source>
        <dbReference type="PROSITE" id="PS50003"/>
    </source>
</evidence>
<dbReference type="SMART" id="SM00252">
    <property type="entry name" value="SH2"/>
    <property type="match status" value="1"/>
</dbReference>
<evidence type="ECO:0000256" key="3">
    <source>
        <dbReference type="ARBA" id="ARBA00022999"/>
    </source>
</evidence>
<keyword evidence="12" id="KW-1185">Reference proteome</keyword>
<dbReference type="CDD" id="cd00174">
    <property type="entry name" value="SH3"/>
    <property type="match status" value="1"/>
</dbReference>
<evidence type="ECO:0000259" key="6">
    <source>
        <dbReference type="PROSITE" id="PS50001"/>
    </source>
</evidence>
<gene>
    <name evidence="11" type="primary">vav-1</name>
    <name evidence="11" type="ORF">Tcan_18916</name>
</gene>
<evidence type="ECO:0000259" key="7">
    <source>
        <dbReference type="PROSITE" id="PS50002"/>
    </source>
</evidence>
<name>A0A0B2UNZ0_TOXCA</name>
<evidence type="ECO:0000256" key="2">
    <source>
        <dbReference type="ARBA" id="ARBA00022658"/>
    </source>
</evidence>
<sequence>MKQDDLFDPWDLYRLNDFGKVLTTLSKLSNSPQAKLAGYRGFPLKPISHSSVEYYNDEAIYRHLRDDAKAHEPPTENAYSLGAVQEEEKTSGRIYDTIVCQRSNSQREIKLAESDKWASFKPETKRDHCIKELYDTETNYVEKALNMIINYFYTPLQDVMQPEDHRLIFMNIVELACIHQSFRDHLRQAVLYTVGLETPPSNEKTVTIGDVFKAWKEKFVAYGDYCSQLPESRSRICQLEKTNPLVRQKIVECGIAANRNQFHLQDLLSIPMQRVLKYHVLLSEMIKLTSIESDDRIPLEEAKEAMQDINSYVNEVKRDHEMQQLVSAIEKSITALEMPEGTHLIDYGRLVKDGEIKIADHGKDGGKLKNRYVFVFDKVMFVCKSLKNNQYSFKSAHLLRDYRVEVDIDNSNKFGTITRKLTANGGYYLSLVEEKGESVSNVIAMCCKTLTQRDCWVNTIEQAQDNDQPRDTGASGHSLRYYSYDKATLCSHCQKLLAGLFFQGYQCSVCKKNLHRACIAMNKCNGHAATLAHSSTTPRRRKHTPSFQPNECVRAVQLFRSTDPRYLSFDKNDLIEITQVNADGTLSGRIAAFPERIGLIQAEFVRKYRLSTTSLHNGVNAGTGGSILNGSGGGPLTRMERPDSFGSLILPKPASISQRTSTLSQDTLMTMRSPPGQDYINTDVMGQEWYQGSLERREAENRLRGTPDGTFLVRFSNTQQKYVVSISFSGDVKHTKVEQSVDNKVYLDESTMFGSIVELINYYREHNLRESFETLNTTLRQPYVVNRPYVAIHNFEATDSNFLELVVGQKVYVISRTGEERGWWKGRTGNRTGYFPLSYVTPLIDQTAY</sequence>
<dbReference type="PROSITE" id="PS50001">
    <property type="entry name" value="SH2"/>
    <property type="match status" value="1"/>
</dbReference>
<keyword evidence="3 4" id="KW-0727">SH2 domain</keyword>
<evidence type="ECO:0000256" key="5">
    <source>
        <dbReference type="PROSITE-ProRule" id="PRU00192"/>
    </source>
</evidence>
<dbReference type="PROSITE" id="PS50003">
    <property type="entry name" value="PH_DOMAIN"/>
    <property type="match status" value="1"/>
</dbReference>
<dbReference type="InterPro" id="IPR000980">
    <property type="entry name" value="SH2"/>
</dbReference>
<dbReference type="SUPFAM" id="SSF50729">
    <property type="entry name" value="PH domain-like"/>
    <property type="match status" value="1"/>
</dbReference>
<dbReference type="Pfam" id="PF00130">
    <property type="entry name" value="C1_1"/>
    <property type="match status" value="1"/>
</dbReference>
<dbReference type="Pfam" id="PF07653">
    <property type="entry name" value="SH3_2"/>
    <property type="match status" value="1"/>
</dbReference>
<evidence type="ECO:0000256" key="4">
    <source>
        <dbReference type="PROSITE-ProRule" id="PRU00191"/>
    </source>
</evidence>
<evidence type="ECO:0000256" key="1">
    <source>
        <dbReference type="ARBA" id="ARBA00022443"/>
    </source>
</evidence>
<organism evidence="11 12">
    <name type="scientific">Toxocara canis</name>
    <name type="common">Canine roundworm</name>
    <dbReference type="NCBI Taxonomy" id="6265"/>
    <lineage>
        <taxon>Eukaryota</taxon>
        <taxon>Metazoa</taxon>
        <taxon>Ecdysozoa</taxon>
        <taxon>Nematoda</taxon>
        <taxon>Chromadorea</taxon>
        <taxon>Rhabditida</taxon>
        <taxon>Spirurina</taxon>
        <taxon>Ascaridomorpha</taxon>
        <taxon>Ascaridoidea</taxon>
        <taxon>Toxocaridae</taxon>
        <taxon>Toxocara</taxon>
    </lineage>
</organism>
<reference evidence="11 12" key="1">
    <citation type="submission" date="2014-11" db="EMBL/GenBank/DDBJ databases">
        <title>Genetic blueprint of the zoonotic pathogen Toxocara canis.</title>
        <authorList>
            <person name="Zhu X.-Q."/>
            <person name="Korhonen P.K."/>
            <person name="Cai H."/>
            <person name="Young N.D."/>
            <person name="Nejsum P."/>
            <person name="von Samson-Himmelstjerna G."/>
            <person name="Boag P.R."/>
            <person name="Tan P."/>
            <person name="Li Q."/>
            <person name="Min J."/>
            <person name="Yang Y."/>
            <person name="Wang X."/>
            <person name="Fang X."/>
            <person name="Hall R.S."/>
            <person name="Hofmann A."/>
            <person name="Sternberg P.W."/>
            <person name="Jex A.R."/>
            <person name="Gasser R.B."/>
        </authorList>
    </citation>
    <scope>NUCLEOTIDE SEQUENCE [LARGE SCALE GENOMIC DNA]</scope>
    <source>
        <strain evidence="11">PN_DK_2014</strain>
    </source>
</reference>
<dbReference type="STRING" id="6265.A0A0B2UNZ0"/>
<dbReference type="Proteomes" id="UP000031036">
    <property type="component" value="Unassembled WGS sequence"/>
</dbReference>
<dbReference type="InterPro" id="IPR036860">
    <property type="entry name" value="SH2_dom_sf"/>
</dbReference>
<protein>
    <submittedName>
        <fullName evidence="11">Protein vav-1</fullName>
    </submittedName>
</protein>
<dbReference type="SMART" id="SM00326">
    <property type="entry name" value="SH3"/>
    <property type="match status" value="2"/>
</dbReference>
<dbReference type="Gene3D" id="1.10.418.10">
    <property type="entry name" value="Calponin-like domain"/>
    <property type="match status" value="1"/>
</dbReference>
<dbReference type="PRINTS" id="PR00401">
    <property type="entry name" value="SH2DOMAIN"/>
</dbReference>
<dbReference type="Gene3D" id="3.30.505.10">
    <property type="entry name" value="SH2 domain"/>
    <property type="match status" value="1"/>
</dbReference>
<dbReference type="Pfam" id="PF00017">
    <property type="entry name" value="SH2"/>
    <property type="match status" value="1"/>
</dbReference>
<feature type="domain" description="SH3" evidence="7">
    <location>
        <begin position="784"/>
        <end position="845"/>
    </location>
</feature>
<dbReference type="EMBL" id="JPKZ01022849">
    <property type="protein sequence ID" value="KHN70782.1"/>
    <property type="molecule type" value="Genomic_DNA"/>
</dbReference>
<dbReference type="Gene3D" id="2.30.29.30">
    <property type="entry name" value="Pleckstrin-homology domain (PH domain)/Phosphotyrosine-binding domain (PTB)"/>
    <property type="match status" value="1"/>
</dbReference>
<proteinExistence type="predicted"/>
<dbReference type="Pfam" id="PF00621">
    <property type="entry name" value="RhoGEF"/>
    <property type="match status" value="1"/>
</dbReference>
<dbReference type="CDD" id="cd20810">
    <property type="entry name" value="C1_VAV"/>
    <property type="match status" value="1"/>
</dbReference>
<dbReference type="PRINTS" id="PR00678">
    <property type="entry name" value="PI3KINASEP85"/>
</dbReference>
<dbReference type="InterPro" id="IPR036028">
    <property type="entry name" value="SH3-like_dom_sf"/>
</dbReference>
<dbReference type="CDD" id="cd00160">
    <property type="entry name" value="RhoGEF"/>
    <property type="match status" value="1"/>
</dbReference>
<dbReference type="PROSITE" id="PS50002">
    <property type="entry name" value="SH3"/>
    <property type="match status" value="2"/>
</dbReference>
<dbReference type="PANTHER" id="PTHR45818">
    <property type="entry name" value="PROTEIN VAV"/>
    <property type="match status" value="1"/>
</dbReference>
<dbReference type="InterPro" id="IPR011993">
    <property type="entry name" value="PH-like_dom_sf"/>
</dbReference>
<feature type="domain" description="PH" evidence="8">
    <location>
        <begin position="349"/>
        <end position="465"/>
    </location>
</feature>
<dbReference type="Pfam" id="PF22697">
    <property type="entry name" value="SOS1_NGEF_PH"/>
    <property type="match status" value="1"/>
</dbReference>
<feature type="domain" description="DH" evidence="9">
    <location>
        <begin position="125"/>
        <end position="316"/>
    </location>
</feature>
<dbReference type="InterPro" id="IPR001849">
    <property type="entry name" value="PH_domain"/>
</dbReference>
<feature type="domain" description="SH3" evidence="7">
    <location>
        <begin position="548"/>
        <end position="610"/>
    </location>
</feature>
<dbReference type="CDD" id="cd09940">
    <property type="entry name" value="SH2_Vav_family"/>
    <property type="match status" value="1"/>
</dbReference>
<dbReference type="InterPro" id="IPR035899">
    <property type="entry name" value="DBL_dom_sf"/>
</dbReference>
<dbReference type="Gene3D" id="1.20.900.10">
    <property type="entry name" value="Dbl homology (DH) domain"/>
    <property type="match status" value="1"/>
</dbReference>
<dbReference type="GO" id="GO:0016477">
    <property type="term" value="P:cell migration"/>
    <property type="evidence" value="ECO:0007669"/>
    <property type="project" value="TreeGrafter"/>
</dbReference>
<dbReference type="PROSITE" id="PS50081">
    <property type="entry name" value="ZF_DAG_PE_2"/>
    <property type="match status" value="1"/>
</dbReference>
<dbReference type="Gene3D" id="2.30.30.40">
    <property type="entry name" value="SH3 Domains"/>
    <property type="match status" value="2"/>
</dbReference>
<dbReference type="InterPro" id="IPR036872">
    <property type="entry name" value="CH_dom_sf"/>
</dbReference>
<dbReference type="PROSITE" id="PS00479">
    <property type="entry name" value="ZF_DAG_PE_1"/>
    <property type="match status" value="1"/>
</dbReference>
<feature type="domain" description="Phorbol-ester/DAG-type" evidence="10">
    <location>
        <begin position="476"/>
        <end position="524"/>
    </location>
</feature>
<dbReference type="SUPFAM" id="SSF48065">
    <property type="entry name" value="DBL homology domain (DH-domain)"/>
    <property type="match status" value="1"/>
</dbReference>
<dbReference type="InterPro" id="IPR035031">
    <property type="entry name" value="Vav_SH2_invertebrate"/>
</dbReference>
<dbReference type="PROSITE" id="PS50010">
    <property type="entry name" value="DH_2"/>
    <property type="match status" value="1"/>
</dbReference>
<comment type="caution">
    <text evidence="11">The sequence shown here is derived from an EMBL/GenBank/DDBJ whole genome shotgun (WGS) entry which is preliminary data.</text>
</comment>
<keyword evidence="1 5" id="KW-0728">SH3 domain</keyword>
<dbReference type="SUPFAM" id="SSF50044">
    <property type="entry name" value="SH3-domain"/>
    <property type="match status" value="2"/>
</dbReference>
<evidence type="ECO:0000259" key="10">
    <source>
        <dbReference type="PROSITE" id="PS50081"/>
    </source>
</evidence>
<dbReference type="OrthoDB" id="5340910at2759"/>
<accession>A0A0B2UNZ0</accession>
<dbReference type="GO" id="GO:0005085">
    <property type="term" value="F:guanyl-nucleotide exchange factor activity"/>
    <property type="evidence" value="ECO:0007669"/>
    <property type="project" value="UniProtKB-KW"/>
</dbReference>
<dbReference type="InterPro" id="IPR001452">
    <property type="entry name" value="SH3_domain"/>
</dbReference>
<dbReference type="SUPFAM" id="SSF55550">
    <property type="entry name" value="SH2 domain"/>
    <property type="match status" value="1"/>
</dbReference>
<keyword evidence="2" id="KW-0344">Guanine-nucleotide releasing factor</keyword>
<dbReference type="PANTHER" id="PTHR45818:SF3">
    <property type="entry name" value="PROTEIN VAV"/>
    <property type="match status" value="1"/>
</dbReference>
<dbReference type="InterPro" id="IPR002219">
    <property type="entry name" value="PKC_DAG/PE"/>
</dbReference>
<dbReference type="Gene3D" id="3.30.60.20">
    <property type="match status" value="1"/>
</dbReference>
<dbReference type="OMA" id="TEVGWRT"/>